<sequence>MLRSLPETLLKYTCEGVIIQARYIRQLDDIHKINLVTKNRAKKLIKDIDKKLELKKEIFIKKAYSNGLKTLLGDILRFCAQYQDKLSQYEIKQREQITATIAQFFQSPEIQIELTQRLIAISPSNKKITLEIPATLKDYLEKALNNQNIEFVTHNSTVISMNTGDQITFFDPALLIKDLQSQFHQPFTESYQPIFNKEIKEILINYISKFDELDDTQVQPNSKFDSDIDSEVNNED</sequence>
<comment type="caution">
    <text evidence="1">The sequence shown here is derived from an EMBL/GenBank/DDBJ whole genome shotgun (WGS) entry which is preliminary data.</text>
</comment>
<dbReference type="RefSeq" id="WP_064721239.1">
    <property type="nucleotide sequence ID" value="NZ_LXEV01000036.1"/>
</dbReference>
<reference evidence="1 2" key="1">
    <citation type="submission" date="2016-04" db="EMBL/GenBank/DDBJ databases">
        <title>ATOL: Assembling a taxonomically balanced genome-scale reconstruction of the evolutionary history of the Enterobacteriaceae.</title>
        <authorList>
            <person name="Plunkett G.III."/>
            <person name="Neeno-Eckwall E.C."/>
            <person name="Glasner J.D."/>
            <person name="Perna N.T."/>
        </authorList>
    </citation>
    <scope>NUCLEOTIDE SEQUENCE [LARGE SCALE GENOMIC DNA]</scope>
    <source>
        <strain evidence="1 2">ATCC 700826</strain>
    </source>
</reference>
<name>A0AAJ3HPT8_PROHU</name>
<protein>
    <recommendedName>
        <fullName evidence="3">Type III secretion protein</fullName>
    </recommendedName>
</protein>
<evidence type="ECO:0000313" key="1">
    <source>
        <dbReference type="EMBL" id="OAT44977.1"/>
    </source>
</evidence>
<proteinExistence type="predicted"/>
<evidence type="ECO:0000313" key="2">
    <source>
        <dbReference type="Proteomes" id="UP000078250"/>
    </source>
</evidence>
<keyword evidence="2" id="KW-1185">Reference proteome</keyword>
<gene>
    <name evidence="1" type="ORF">M997_3343</name>
</gene>
<evidence type="ECO:0008006" key="3">
    <source>
        <dbReference type="Google" id="ProtNLM"/>
    </source>
</evidence>
<dbReference type="AlphaFoldDB" id="A0AAJ3HPT8"/>
<dbReference type="EMBL" id="LXEV01000036">
    <property type="protein sequence ID" value="OAT44977.1"/>
    <property type="molecule type" value="Genomic_DNA"/>
</dbReference>
<organism evidence="1 2">
    <name type="scientific">Proteus hauseri ATCC 700826</name>
    <dbReference type="NCBI Taxonomy" id="1354271"/>
    <lineage>
        <taxon>Bacteria</taxon>
        <taxon>Pseudomonadati</taxon>
        <taxon>Pseudomonadota</taxon>
        <taxon>Gammaproteobacteria</taxon>
        <taxon>Enterobacterales</taxon>
        <taxon>Morganellaceae</taxon>
        <taxon>Proteus</taxon>
    </lineage>
</organism>
<dbReference type="Proteomes" id="UP000078250">
    <property type="component" value="Unassembled WGS sequence"/>
</dbReference>
<accession>A0AAJ3HPT8</accession>